<dbReference type="Proteomes" id="UP000007842">
    <property type="component" value="Chromosome"/>
</dbReference>
<name>G8X3Q8_STREN</name>
<reference evidence="3" key="1">
    <citation type="submission" date="2011-12" db="EMBL/GenBank/DDBJ databases">
        <title>Complete genome sequence of Streptomyces cattleya strain DSM 46488.</title>
        <authorList>
            <person name="Ou H.-Y."/>
            <person name="Li P."/>
            <person name="Zhao C."/>
            <person name="O'Hagan D."/>
            <person name="Deng Z."/>
        </authorList>
    </citation>
    <scope>NUCLEOTIDE SEQUENCE [LARGE SCALE GENOMIC DNA]</scope>
    <source>
        <strain evidence="3">ATCC 35852 / DSM 46488 / JCM 4925 / NBRC 14057 / NRRL 8057</strain>
    </source>
</reference>
<dbReference type="PATRIC" id="fig|1003195.29.peg.5047"/>
<feature type="region of interest" description="Disordered" evidence="1">
    <location>
        <begin position="97"/>
        <end position="117"/>
    </location>
</feature>
<gene>
    <name evidence="2" type="ordered locus">SCATT_50600</name>
</gene>
<protein>
    <submittedName>
        <fullName evidence="2">Uncharacterized protein</fullName>
    </submittedName>
</protein>
<keyword evidence="3" id="KW-1185">Reference proteome</keyword>
<feature type="compositionally biased region" description="Polar residues" evidence="1">
    <location>
        <begin position="106"/>
        <end position="117"/>
    </location>
</feature>
<feature type="compositionally biased region" description="Low complexity" evidence="1">
    <location>
        <begin position="37"/>
        <end position="51"/>
    </location>
</feature>
<dbReference type="EMBL" id="CP003219">
    <property type="protein sequence ID" value="AEW97431.1"/>
    <property type="molecule type" value="Genomic_DNA"/>
</dbReference>
<dbReference type="KEGG" id="scy:SCATT_50600"/>
<organism evidence="2 3">
    <name type="scientific">Streptantibioticus cattleyicolor (strain ATCC 35852 / DSM 46488 / JCM 4925 / NBRC 14057 / NRRL 8057)</name>
    <name type="common">Streptomyces cattleya</name>
    <dbReference type="NCBI Taxonomy" id="1003195"/>
    <lineage>
        <taxon>Bacteria</taxon>
        <taxon>Bacillati</taxon>
        <taxon>Actinomycetota</taxon>
        <taxon>Actinomycetes</taxon>
        <taxon>Kitasatosporales</taxon>
        <taxon>Streptomycetaceae</taxon>
        <taxon>Streptantibioticus</taxon>
    </lineage>
</organism>
<dbReference type="HOGENOM" id="CLU_2083483_0_0_11"/>
<proteinExistence type="predicted"/>
<dbReference type="AlphaFoldDB" id="G8X3Q8"/>
<sequence>MHLLTQGERHGGEQVHQADQAQVPDRYGGTAPGQRTAPARLPWLLPARPRPGAVVGTRRDLDSIAHLRRLSKSAELLATRRCAPPVATACHTVGRRYQPHEKGDTHSCSGKASRTGA</sequence>
<evidence type="ECO:0000313" key="2">
    <source>
        <dbReference type="EMBL" id="AEW97431.1"/>
    </source>
</evidence>
<evidence type="ECO:0000313" key="3">
    <source>
        <dbReference type="Proteomes" id="UP000007842"/>
    </source>
</evidence>
<evidence type="ECO:0000256" key="1">
    <source>
        <dbReference type="SAM" id="MobiDB-lite"/>
    </source>
</evidence>
<feature type="region of interest" description="Disordered" evidence="1">
    <location>
        <begin position="1"/>
        <end position="53"/>
    </location>
</feature>
<accession>G8X3Q8</accession>